<organism evidence="1 2">
    <name type="scientific">Tenacibaculum tangerinum</name>
    <dbReference type="NCBI Taxonomy" id="3038772"/>
    <lineage>
        <taxon>Bacteria</taxon>
        <taxon>Pseudomonadati</taxon>
        <taxon>Bacteroidota</taxon>
        <taxon>Flavobacteriia</taxon>
        <taxon>Flavobacteriales</taxon>
        <taxon>Flavobacteriaceae</taxon>
        <taxon>Tenacibaculum</taxon>
    </lineage>
</organism>
<dbReference type="RefSeq" id="WP_279650565.1">
    <property type="nucleotide sequence ID" value="NZ_CP122539.1"/>
</dbReference>
<dbReference type="EMBL" id="CP122539">
    <property type="protein sequence ID" value="WGH74670.1"/>
    <property type="molecule type" value="Genomic_DNA"/>
</dbReference>
<accession>A0ABY8L3H0</accession>
<sequence>MEYAVDIVSTLSGVGNLLKSGRLVRLLKNGKTLLFKTKQLTTAITATKAAVGFIETSAGKVNILFKLTGIEDTELGKTITKYLFYLEMAYLAGEVSVFLKDKLAKTAKEIVDNPKFTKALDNLVEKGELDEYGKKRINEKINGIA</sequence>
<gene>
    <name evidence="1" type="ORF">P8625_11305</name>
</gene>
<reference evidence="1 2" key="1">
    <citation type="submission" date="2023-04" db="EMBL/GenBank/DDBJ databases">
        <title>Tenacibaculum tangerinum sp. nov., isolated from sea tidal flat of South Korea.</title>
        <authorList>
            <person name="Lee S.H."/>
            <person name="Kim J.-J."/>
        </authorList>
    </citation>
    <scope>NUCLEOTIDE SEQUENCE [LARGE SCALE GENOMIC DNA]</scope>
    <source>
        <strain evidence="1 2">GRR-S3-23</strain>
    </source>
</reference>
<name>A0ABY8L3H0_9FLAO</name>
<proteinExistence type="predicted"/>
<evidence type="ECO:0000313" key="1">
    <source>
        <dbReference type="EMBL" id="WGH74670.1"/>
    </source>
</evidence>
<evidence type="ECO:0000313" key="2">
    <source>
        <dbReference type="Proteomes" id="UP001232001"/>
    </source>
</evidence>
<protein>
    <submittedName>
        <fullName evidence="1">Uncharacterized protein</fullName>
    </submittedName>
</protein>
<keyword evidence="2" id="KW-1185">Reference proteome</keyword>
<dbReference type="Proteomes" id="UP001232001">
    <property type="component" value="Chromosome"/>
</dbReference>